<evidence type="ECO:0000313" key="5">
    <source>
        <dbReference type="Proteomes" id="UP000824139"/>
    </source>
</evidence>
<keyword evidence="4" id="KW-0121">Carboxypeptidase</keyword>
<dbReference type="GO" id="GO:0000270">
    <property type="term" value="P:peptidoglycan metabolic process"/>
    <property type="evidence" value="ECO:0007669"/>
    <property type="project" value="TreeGrafter"/>
</dbReference>
<dbReference type="PANTHER" id="PTHR30023:SF0">
    <property type="entry name" value="PENICILLIN-SENSITIVE CARBOXYPEPTIDASE A"/>
    <property type="match status" value="1"/>
</dbReference>
<dbReference type="InterPro" id="IPR000667">
    <property type="entry name" value="Peptidase_S13"/>
</dbReference>
<comment type="caution">
    <text evidence="4">The sequence shown here is derived from an EMBL/GenBank/DDBJ whole genome shotgun (WGS) entry which is preliminary data.</text>
</comment>
<keyword evidence="2 4" id="KW-0378">Hydrolase</keyword>
<dbReference type="NCBIfam" id="TIGR00666">
    <property type="entry name" value="PBP4"/>
    <property type="match status" value="1"/>
</dbReference>
<dbReference type="GO" id="GO:0006508">
    <property type="term" value="P:proteolysis"/>
    <property type="evidence" value="ECO:0007669"/>
    <property type="project" value="InterPro"/>
</dbReference>
<reference evidence="4" key="2">
    <citation type="journal article" date="2021" name="PeerJ">
        <title>Extensive microbial diversity within the chicken gut microbiome revealed by metagenomics and culture.</title>
        <authorList>
            <person name="Gilroy R."/>
            <person name="Ravi A."/>
            <person name="Getino M."/>
            <person name="Pursley I."/>
            <person name="Horton D.L."/>
            <person name="Alikhan N.F."/>
            <person name="Baker D."/>
            <person name="Gharbi K."/>
            <person name="Hall N."/>
            <person name="Watson M."/>
            <person name="Adriaenssens E.M."/>
            <person name="Foster-Nyarko E."/>
            <person name="Jarju S."/>
            <person name="Secka A."/>
            <person name="Antonio M."/>
            <person name="Oren A."/>
            <person name="Chaudhuri R.R."/>
            <person name="La Ragione R."/>
            <person name="Hildebrand F."/>
            <person name="Pallen M.J."/>
        </authorList>
    </citation>
    <scope>NUCLEOTIDE SEQUENCE</scope>
    <source>
        <strain evidence="4">CHK152-2994</strain>
    </source>
</reference>
<dbReference type="PANTHER" id="PTHR30023">
    <property type="entry name" value="D-ALANYL-D-ALANINE CARBOXYPEPTIDASE"/>
    <property type="match status" value="1"/>
</dbReference>
<evidence type="ECO:0000256" key="3">
    <source>
        <dbReference type="SAM" id="SignalP"/>
    </source>
</evidence>
<dbReference type="EMBL" id="DVJO01000068">
    <property type="protein sequence ID" value="HIS82583.1"/>
    <property type="molecule type" value="Genomic_DNA"/>
</dbReference>
<organism evidence="4 5">
    <name type="scientific">Candidatus Scatenecus faecavium</name>
    <dbReference type="NCBI Taxonomy" id="2840915"/>
    <lineage>
        <taxon>Bacteria</taxon>
        <taxon>Candidatus Scatenecus</taxon>
    </lineage>
</organism>
<dbReference type="Pfam" id="PF02113">
    <property type="entry name" value="Peptidase_S13"/>
    <property type="match status" value="1"/>
</dbReference>
<evidence type="ECO:0000256" key="2">
    <source>
        <dbReference type="ARBA" id="ARBA00022801"/>
    </source>
</evidence>
<proteinExistence type="inferred from homology"/>
<dbReference type="Proteomes" id="UP000824139">
    <property type="component" value="Unassembled WGS sequence"/>
</dbReference>
<feature type="chain" id="PRO_5039511179" evidence="3">
    <location>
        <begin position="20"/>
        <end position="449"/>
    </location>
</feature>
<sequence>MKKLLITILLLAAGLCVQAKTPDINSAISDSGIHKDAISISVKNTENRKVLYSLNSNKPINPASTQKVVTATVSLDTLGKDFNFVTSLYKTTNNELQLKLSGDPNLTKGGLSQLMKSAKKKNIIEPKAFYIDDFVMDSVEWGEGWQWDDDLNPLMPKFSSYNLDKNLLVAVVDPKTKGAPAQIHLTTFYPVTFMNLVTTGNDNNIELTRNNHISPDIITVNGEIKSRSYYQIPVNSPKRYFLIKLDEAIRDAKIEYYGRFTQRKTPENNIYLVDEIKHPIEKSLVEIFKNSNNMSAETLFKVAGGKFVNNTGALKNSLKMFDEYCKKNGLNNENIKIVDGSGVSKNNLMTADFMTDFLVLQTKNEDFEDYIQFFPTAGEGTLQNRMLYFKDIIYVKTGTLSDVSSICGYVKTRNGNLVAFDIMINDPKSSSSEKKTAEEQIIRAIYNKY</sequence>
<evidence type="ECO:0000256" key="1">
    <source>
        <dbReference type="ARBA" id="ARBA00006096"/>
    </source>
</evidence>
<accession>A0A9D1K400</accession>
<protein>
    <submittedName>
        <fullName evidence="4">D-alanyl-D-alanine carboxypeptidase/D-alanyl-D-alanine-endopeptidase</fullName>
        <ecNumber evidence="4">3.4.16.4</ecNumber>
    </submittedName>
</protein>
<dbReference type="PRINTS" id="PR00922">
    <property type="entry name" value="DADACBPTASE3"/>
</dbReference>
<dbReference type="Gene3D" id="3.40.710.10">
    <property type="entry name" value="DD-peptidase/beta-lactamase superfamily"/>
    <property type="match status" value="2"/>
</dbReference>
<gene>
    <name evidence="4" type="primary">dacB</name>
    <name evidence="4" type="ORF">IAD41_03125</name>
</gene>
<dbReference type="InterPro" id="IPR012338">
    <property type="entry name" value="Beta-lactam/transpept-like"/>
</dbReference>
<dbReference type="EC" id="3.4.16.4" evidence="4"/>
<feature type="signal peptide" evidence="3">
    <location>
        <begin position="1"/>
        <end position="19"/>
    </location>
</feature>
<reference evidence="4" key="1">
    <citation type="submission" date="2020-10" db="EMBL/GenBank/DDBJ databases">
        <authorList>
            <person name="Gilroy R."/>
        </authorList>
    </citation>
    <scope>NUCLEOTIDE SEQUENCE</scope>
    <source>
        <strain evidence="4">CHK152-2994</strain>
    </source>
</reference>
<comment type="similarity">
    <text evidence="1">Belongs to the peptidase S13 family.</text>
</comment>
<keyword evidence="4" id="KW-0645">Protease</keyword>
<name>A0A9D1K400_9BACT</name>
<dbReference type="SUPFAM" id="SSF56601">
    <property type="entry name" value="beta-lactamase/transpeptidase-like"/>
    <property type="match status" value="1"/>
</dbReference>
<dbReference type="AlphaFoldDB" id="A0A9D1K400"/>
<evidence type="ECO:0000313" key="4">
    <source>
        <dbReference type="EMBL" id="HIS82583.1"/>
    </source>
</evidence>
<keyword evidence="3" id="KW-0732">Signal</keyword>
<dbReference type="GO" id="GO:0009002">
    <property type="term" value="F:serine-type D-Ala-D-Ala carboxypeptidase activity"/>
    <property type="evidence" value="ECO:0007669"/>
    <property type="project" value="UniProtKB-EC"/>
</dbReference>